<keyword evidence="1" id="KW-1133">Transmembrane helix</keyword>
<feature type="transmembrane region" description="Helical" evidence="1">
    <location>
        <begin position="162"/>
        <end position="182"/>
    </location>
</feature>
<feature type="transmembrane region" description="Helical" evidence="1">
    <location>
        <begin position="278"/>
        <end position="299"/>
    </location>
</feature>
<feature type="transmembrane region" description="Helical" evidence="1">
    <location>
        <begin position="194"/>
        <end position="214"/>
    </location>
</feature>
<protein>
    <submittedName>
        <fullName evidence="2">Uncharacterized protein</fullName>
    </submittedName>
</protein>
<evidence type="ECO:0000313" key="2">
    <source>
        <dbReference type="EMBL" id="QDP94765.1"/>
    </source>
</evidence>
<feature type="transmembrane region" description="Helical" evidence="1">
    <location>
        <begin position="107"/>
        <end position="125"/>
    </location>
</feature>
<dbReference type="KEGG" id="mik:FOE78_01500"/>
<keyword evidence="1" id="KW-0812">Transmembrane</keyword>
<evidence type="ECO:0000313" key="3">
    <source>
        <dbReference type="Proteomes" id="UP000319263"/>
    </source>
</evidence>
<gene>
    <name evidence="2" type="ORF">FOE78_01500</name>
</gene>
<proteinExistence type="predicted"/>
<accession>A0A516PU92</accession>
<feature type="transmembrane region" description="Helical" evidence="1">
    <location>
        <begin position="362"/>
        <end position="384"/>
    </location>
</feature>
<keyword evidence="1" id="KW-0472">Membrane</keyword>
<dbReference type="AlphaFoldDB" id="A0A516PU92"/>
<feature type="transmembrane region" description="Helical" evidence="1">
    <location>
        <begin position="55"/>
        <end position="77"/>
    </location>
</feature>
<dbReference type="EMBL" id="CP041692">
    <property type="protein sequence ID" value="QDP94765.1"/>
    <property type="molecule type" value="Genomic_DNA"/>
</dbReference>
<keyword evidence="3" id="KW-1185">Reference proteome</keyword>
<dbReference type="Proteomes" id="UP000319263">
    <property type="component" value="Chromosome"/>
</dbReference>
<evidence type="ECO:0000256" key="1">
    <source>
        <dbReference type="SAM" id="Phobius"/>
    </source>
</evidence>
<name>A0A516PU92_9ACTN</name>
<reference evidence="2 3" key="1">
    <citation type="submission" date="2019-07" db="EMBL/GenBank/DDBJ databases">
        <title>Microlunatus dokdonensis sp. nov. isolated from the rhizospheric soil of the wild plant Elymus tsukushiensis.</title>
        <authorList>
            <person name="Ghim S.-Y."/>
            <person name="Hwang Y.-J."/>
            <person name="Son J.-S."/>
            <person name="Shin J.-H."/>
        </authorList>
    </citation>
    <scope>NUCLEOTIDE SEQUENCE [LARGE SCALE GENOMIC DNA]</scope>
    <source>
        <strain evidence="2 3">KUDC0627</strain>
    </source>
</reference>
<dbReference type="OrthoDB" id="3804146at2"/>
<organism evidence="2 3">
    <name type="scientific">Microlunatus elymi</name>
    <dbReference type="NCBI Taxonomy" id="2596828"/>
    <lineage>
        <taxon>Bacteria</taxon>
        <taxon>Bacillati</taxon>
        <taxon>Actinomycetota</taxon>
        <taxon>Actinomycetes</taxon>
        <taxon>Propionibacteriales</taxon>
        <taxon>Propionibacteriaceae</taxon>
        <taxon>Microlunatus</taxon>
    </lineage>
</organism>
<sequence>MTALAMLWTDIRILLVDTTKIWWKLLPKILAIFLFGWLGYQLGLEAAVFVGQANAWLALLIFAFSFVSKLVAVVLILRLVGNALGLRGLIPEDEAEQDDRDDGITRLLAVTLLPFLGIYTAFGLVTKASDQMLIEDMYRSGGAFADHTIMSSVRLNGDDVSVWRWVFVLGLIVGTYVVRRSIDIVHERTGFRPLGLVGTFIEAFFVLITLTAGIDVFGQIKFWITDRQFVAWIHTAAETMSSAFVALGINLPAIFTTITDFIGQQVWPIVVSGLSEPIFWLAIAALVYGSSVISVAELWRKGKPLASRVRVARRMLERSAREHERAEESSHKTGLVVATEVKEAFLGDIDDKYMPTLNSLRLILRAGVIFLGAYVLVYALQHVAATAFLLVMNRTVGGHDMSFWIVWLPGFNLLQDLIFEPWRLCLLAVALRRCLEIFRMRAVVAGTLQQQVERPVTAEQVAAADLEAKGRPVPQQVGI</sequence>
<feature type="transmembrane region" description="Helical" evidence="1">
    <location>
        <begin position="21"/>
        <end position="43"/>
    </location>
</feature>
<dbReference type="RefSeq" id="WP_143984754.1">
    <property type="nucleotide sequence ID" value="NZ_CP041692.1"/>
</dbReference>